<evidence type="ECO:0000313" key="2">
    <source>
        <dbReference type="EMBL" id="PAV77103.1"/>
    </source>
</evidence>
<comment type="caution">
    <text evidence="2">The sequence shown here is derived from an EMBL/GenBank/DDBJ whole genome shotgun (WGS) entry which is preliminary data.</text>
</comment>
<dbReference type="Gene3D" id="3.40.50.1240">
    <property type="entry name" value="Phosphoglycerate mutase-like"/>
    <property type="match status" value="1"/>
</dbReference>
<organism evidence="2 3">
    <name type="scientific">Diploscapter pachys</name>
    <dbReference type="NCBI Taxonomy" id="2018661"/>
    <lineage>
        <taxon>Eukaryota</taxon>
        <taxon>Metazoa</taxon>
        <taxon>Ecdysozoa</taxon>
        <taxon>Nematoda</taxon>
        <taxon>Chromadorea</taxon>
        <taxon>Rhabditida</taxon>
        <taxon>Rhabditina</taxon>
        <taxon>Rhabditomorpha</taxon>
        <taxon>Rhabditoidea</taxon>
        <taxon>Rhabditidae</taxon>
        <taxon>Diploscapter</taxon>
    </lineage>
</organism>
<dbReference type="Pfam" id="PF00328">
    <property type="entry name" value="His_Phos_2"/>
    <property type="match status" value="1"/>
</dbReference>
<dbReference type="PANTHER" id="PTHR11567">
    <property type="entry name" value="ACID PHOSPHATASE-RELATED"/>
    <property type="match status" value="1"/>
</dbReference>
<gene>
    <name evidence="2" type="ORF">WR25_17856</name>
</gene>
<dbReference type="GO" id="GO:0016791">
    <property type="term" value="F:phosphatase activity"/>
    <property type="evidence" value="ECO:0007669"/>
    <property type="project" value="UniProtKB-ARBA"/>
</dbReference>
<dbReference type="Proteomes" id="UP000218231">
    <property type="component" value="Unassembled WGS sequence"/>
</dbReference>
<accession>A0A2A2KTG2</accession>
<dbReference type="EMBL" id="LIAE01007773">
    <property type="protein sequence ID" value="PAV77103.1"/>
    <property type="molecule type" value="Genomic_DNA"/>
</dbReference>
<dbReference type="SUPFAM" id="SSF53254">
    <property type="entry name" value="Phosphoglycerate mutase-like"/>
    <property type="match status" value="1"/>
</dbReference>
<keyword evidence="3" id="KW-1185">Reference proteome</keyword>
<dbReference type="PANTHER" id="PTHR11567:SF210">
    <property type="entry name" value="ACID PHOSPHATASE 5-RELATED"/>
    <property type="match status" value="1"/>
</dbReference>
<dbReference type="InterPro" id="IPR029033">
    <property type="entry name" value="His_PPase_superfam"/>
</dbReference>
<dbReference type="InterPro" id="IPR000560">
    <property type="entry name" value="His_Pase_clade-2"/>
</dbReference>
<dbReference type="CDD" id="cd07061">
    <property type="entry name" value="HP_HAP_like"/>
    <property type="match status" value="1"/>
</dbReference>
<evidence type="ECO:0000313" key="3">
    <source>
        <dbReference type="Proteomes" id="UP000218231"/>
    </source>
</evidence>
<reference evidence="2 3" key="1">
    <citation type="journal article" date="2017" name="Curr. Biol.">
        <title>Genome architecture and evolution of a unichromosomal asexual nematode.</title>
        <authorList>
            <person name="Fradin H."/>
            <person name="Zegar C."/>
            <person name="Gutwein M."/>
            <person name="Lucas J."/>
            <person name="Kovtun M."/>
            <person name="Corcoran D."/>
            <person name="Baugh L.R."/>
            <person name="Kiontke K."/>
            <person name="Gunsalus K."/>
            <person name="Fitch D.H."/>
            <person name="Piano F."/>
        </authorList>
    </citation>
    <scope>NUCLEOTIDE SEQUENCE [LARGE SCALE GENOMIC DNA]</scope>
    <source>
        <strain evidence="2">PF1309</strain>
    </source>
</reference>
<dbReference type="OrthoDB" id="258392at2759"/>
<sequence length="253" mass="28984">MKCYPNDPYLSFWNQWPSGELMTEGMAQAMNLGLVFKKRYIDTLKFMSPNYRNSDIYIQSCGMPRCLQSAASFFAGFYSQSNGTYPQNLTTWPTNWSPVAIFSEPISEDKLLENEANCPRVVGLFSERANDPEYKQWVNNSNADLMRKIYANSGIMPNDTDGFNFFFDCIEIENDPFNFTFPDWLDEQTFNESEEFIETAADFVTGGSGFGQPVSDEMSRLRAGNLLKTWIANMQQMMAGKDNTYKMYSYCGV</sequence>
<protein>
    <submittedName>
        <fullName evidence="2">Uncharacterized protein</fullName>
    </submittedName>
</protein>
<dbReference type="InterPro" id="IPR050645">
    <property type="entry name" value="Histidine_acid_phosphatase"/>
</dbReference>
<name>A0A2A2KTG2_9BILA</name>
<evidence type="ECO:0000256" key="1">
    <source>
        <dbReference type="ARBA" id="ARBA00005375"/>
    </source>
</evidence>
<comment type="similarity">
    <text evidence="1">Belongs to the histidine acid phosphatase family.</text>
</comment>
<proteinExistence type="inferred from homology"/>
<dbReference type="AlphaFoldDB" id="A0A2A2KTG2"/>
<dbReference type="STRING" id="2018661.A0A2A2KTG2"/>